<feature type="compositionally biased region" description="Acidic residues" evidence="1">
    <location>
        <begin position="28"/>
        <end position="39"/>
    </location>
</feature>
<organism evidence="2 3">
    <name type="scientific">Leifsonia kafniensis</name>
    <dbReference type="NCBI Taxonomy" id="475957"/>
    <lineage>
        <taxon>Bacteria</taxon>
        <taxon>Bacillati</taxon>
        <taxon>Actinomycetota</taxon>
        <taxon>Actinomycetes</taxon>
        <taxon>Micrococcales</taxon>
        <taxon>Microbacteriaceae</taxon>
        <taxon>Leifsonia</taxon>
    </lineage>
</organism>
<proteinExistence type="predicted"/>
<comment type="caution">
    <text evidence="2">The sequence shown here is derived from an EMBL/GenBank/DDBJ whole genome shotgun (WGS) entry which is preliminary data.</text>
</comment>
<name>A0ABP7JZK7_9MICO</name>
<accession>A0ABP7JZK7</accession>
<gene>
    <name evidence="2" type="ORF">GCM10022381_00090</name>
</gene>
<sequence>MASDSDGLWPRLPDDAEPVVDDERPIDDVDEPLDEEEPVAGDIEPGIDADERIVVDDEDLER</sequence>
<dbReference type="RefSeq" id="WP_345061063.1">
    <property type="nucleotide sequence ID" value="NZ_BAABCN010000001.1"/>
</dbReference>
<dbReference type="Proteomes" id="UP001501803">
    <property type="component" value="Unassembled WGS sequence"/>
</dbReference>
<protein>
    <submittedName>
        <fullName evidence="2">Uncharacterized protein</fullName>
    </submittedName>
</protein>
<evidence type="ECO:0000256" key="1">
    <source>
        <dbReference type="SAM" id="MobiDB-lite"/>
    </source>
</evidence>
<dbReference type="EMBL" id="BAABCN010000001">
    <property type="protein sequence ID" value="GAA3859326.1"/>
    <property type="molecule type" value="Genomic_DNA"/>
</dbReference>
<evidence type="ECO:0000313" key="2">
    <source>
        <dbReference type="EMBL" id="GAA3859326.1"/>
    </source>
</evidence>
<reference evidence="3" key="1">
    <citation type="journal article" date="2019" name="Int. J. Syst. Evol. Microbiol.">
        <title>The Global Catalogue of Microorganisms (GCM) 10K type strain sequencing project: providing services to taxonomists for standard genome sequencing and annotation.</title>
        <authorList>
            <consortium name="The Broad Institute Genomics Platform"/>
            <consortium name="The Broad Institute Genome Sequencing Center for Infectious Disease"/>
            <person name="Wu L."/>
            <person name="Ma J."/>
        </authorList>
    </citation>
    <scope>NUCLEOTIDE SEQUENCE [LARGE SCALE GENOMIC DNA]</scope>
    <source>
        <strain evidence="3">JCM 17021</strain>
    </source>
</reference>
<evidence type="ECO:0000313" key="3">
    <source>
        <dbReference type="Proteomes" id="UP001501803"/>
    </source>
</evidence>
<keyword evidence="3" id="KW-1185">Reference proteome</keyword>
<feature type="region of interest" description="Disordered" evidence="1">
    <location>
        <begin position="1"/>
        <end position="62"/>
    </location>
</feature>